<keyword evidence="3" id="KW-1185">Reference proteome</keyword>
<sequence length="252" mass="26961">MRRISVVGCSGSGKSTLSRRLADSLDVPHIELDALHWGPGWSPATAEELSERVGRVTAADAWVVDGNYRSKIGTLVWERADTVVWLDPPRWRVVARGGAVGAAYGPSGRDARGAVERQPGELARPAVLARRGVDPVVGLDLVRPGPEALRGGDVRSAARRPEIPPAADAEGRRTVPGDGRASLSRSTALETMLAMGRCCRKSRRPCVSVSSPVDPRPAASGATRGFRCMEDRTRIGASLPAERTSHGHRGWR</sequence>
<evidence type="ECO:0000313" key="3">
    <source>
        <dbReference type="Proteomes" id="UP000317422"/>
    </source>
</evidence>
<dbReference type="EMBL" id="VFQC01000001">
    <property type="protein sequence ID" value="TQN32852.1"/>
    <property type="molecule type" value="Genomic_DNA"/>
</dbReference>
<dbReference type="PANTHER" id="PTHR37816">
    <property type="entry name" value="YALI0E33011P"/>
    <property type="match status" value="1"/>
</dbReference>
<protein>
    <recommendedName>
        <fullName evidence="4">Adenylate kinase family enzyme</fullName>
    </recommendedName>
</protein>
<reference evidence="2 3" key="1">
    <citation type="submission" date="2019-06" db="EMBL/GenBank/DDBJ databases">
        <title>Sequencing the genomes of 1000 actinobacteria strains.</title>
        <authorList>
            <person name="Klenk H.-P."/>
        </authorList>
    </citation>
    <scope>NUCLEOTIDE SEQUENCE [LARGE SCALE GENOMIC DNA]</scope>
    <source>
        <strain evidence="2 3">DSM 45015</strain>
    </source>
</reference>
<dbReference type="Gene3D" id="3.40.50.300">
    <property type="entry name" value="P-loop containing nucleotide triphosphate hydrolases"/>
    <property type="match status" value="1"/>
</dbReference>
<evidence type="ECO:0000256" key="1">
    <source>
        <dbReference type="SAM" id="MobiDB-lite"/>
    </source>
</evidence>
<feature type="region of interest" description="Disordered" evidence="1">
    <location>
        <begin position="148"/>
        <end position="184"/>
    </location>
</feature>
<dbReference type="Proteomes" id="UP000317422">
    <property type="component" value="Unassembled WGS sequence"/>
</dbReference>
<evidence type="ECO:0008006" key="4">
    <source>
        <dbReference type="Google" id="ProtNLM"/>
    </source>
</evidence>
<dbReference type="InterPro" id="IPR052922">
    <property type="entry name" value="Cytidylate_Kinase-2"/>
</dbReference>
<dbReference type="AlphaFoldDB" id="A0A543NM07"/>
<dbReference type="PANTHER" id="PTHR37816:SF1">
    <property type="entry name" value="TOXIN"/>
    <property type="match status" value="1"/>
</dbReference>
<dbReference type="InterPro" id="IPR027417">
    <property type="entry name" value="P-loop_NTPase"/>
</dbReference>
<gene>
    <name evidence="2" type="ORF">FHX37_2837</name>
</gene>
<dbReference type="SUPFAM" id="SSF52540">
    <property type="entry name" value="P-loop containing nucleoside triphosphate hydrolases"/>
    <property type="match status" value="1"/>
</dbReference>
<accession>A0A543NM07</accession>
<name>A0A543NM07_9ACTN</name>
<organism evidence="2 3">
    <name type="scientific">Haloactinospora alba</name>
    <dbReference type="NCBI Taxonomy" id="405555"/>
    <lineage>
        <taxon>Bacteria</taxon>
        <taxon>Bacillati</taxon>
        <taxon>Actinomycetota</taxon>
        <taxon>Actinomycetes</taxon>
        <taxon>Streptosporangiales</taxon>
        <taxon>Nocardiopsidaceae</taxon>
        <taxon>Haloactinospora</taxon>
    </lineage>
</organism>
<comment type="caution">
    <text evidence="2">The sequence shown here is derived from an EMBL/GenBank/DDBJ whole genome shotgun (WGS) entry which is preliminary data.</text>
</comment>
<proteinExistence type="predicted"/>
<evidence type="ECO:0000313" key="2">
    <source>
        <dbReference type="EMBL" id="TQN32852.1"/>
    </source>
</evidence>